<accession>A0A5N5QCD7</accession>
<evidence type="ECO:0000313" key="1">
    <source>
        <dbReference type="EMBL" id="KAB5589415.1"/>
    </source>
</evidence>
<dbReference type="AlphaFoldDB" id="A0A5N5QCD7"/>
<dbReference type="Proteomes" id="UP000383932">
    <property type="component" value="Unassembled WGS sequence"/>
</dbReference>
<dbReference type="EMBL" id="SSOP01000273">
    <property type="protein sequence ID" value="KAB5589415.1"/>
    <property type="molecule type" value="Genomic_DNA"/>
</dbReference>
<organism evidence="1 2">
    <name type="scientific">Ceratobasidium theobromae</name>
    <dbReference type="NCBI Taxonomy" id="1582974"/>
    <lineage>
        <taxon>Eukaryota</taxon>
        <taxon>Fungi</taxon>
        <taxon>Dikarya</taxon>
        <taxon>Basidiomycota</taxon>
        <taxon>Agaricomycotina</taxon>
        <taxon>Agaricomycetes</taxon>
        <taxon>Cantharellales</taxon>
        <taxon>Ceratobasidiaceae</taxon>
        <taxon>Ceratobasidium</taxon>
    </lineage>
</organism>
<comment type="caution">
    <text evidence="1">The sequence shown here is derived from an EMBL/GenBank/DDBJ whole genome shotgun (WGS) entry which is preliminary data.</text>
</comment>
<reference evidence="1 2" key="1">
    <citation type="journal article" date="2019" name="Fungal Biol. Biotechnol.">
        <title>Draft genome sequence of fastidious pathogen Ceratobasidium theobromae, which causes vascular-streak dieback in Theobroma cacao.</title>
        <authorList>
            <person name="Ali S.S."/>
            <person name="Asman A."/>
            <person name="Shao J."/>
            <person name="Firmansyah A.P."/>
            <person name="Susilo A.W."/>
            <person name="Rosmana A."/>
            <person name="McMahon P."/>
            <person name="Junaid M."/>
            <person name="Guest D."/>
            <person name="Kheng T.Y."/>
            <person name="Meinhardt L.W."/>
            <person name="Bailey B.A."/>
        </authorList>
    </citation>
    <scope>NUCLEOTIDE SEQUENCE [LARGE SCALE GENOMIC DNA]</scope>
    <source>
        <strain evidence="1 2">CT2</strain>
    </source>
</reference>
<protein>
    <submittedName>
        <fullName evidence="1">Uncharacterized protein</fullName>
    </submittedName>
</protein>
<keyword evidence="2" id="KW-1185">Reference proteome</keyword>
<name>A0A5N5QCD7_9AGAM</name>
<gene>
    <name evidence="1" type="ORF">CTheo_7140</name>
</gene>
<sequence>MGASPRLRHYSRKSGICRLNMTFELEDSCEYQPNVSDPAQSFVNIQAPGVEKIMNSADSGLIRGLEDFQPPATPLAALELRSNEIDSESLAKALDAIQQTLSQTADPVGIVKVAPKNRKR</sequence>
<proteinExistence type="predicted"/>
<evidence type="ECO:0000313" key="2">
    <source>
        <dbReference type="Proteomes" id="UP000383932"/>
    </source>
</evidence>